<comment type="subcellular location">
    <subcellularLocation>
        <location evidence="1">Membrane</location>
    </subcellularLocation>
</comment>
<evidence type="ECO:0000259" key="5">
    <source>
        <dbReference type="Pfam" id="PF01094"/>
    </source>
</evidence>
<dbReference type="eggNOG" id="KOG1023">
    <property type="taxonomic scope" value="Eukaryota"/>
</dbReference>
<name>T1F3X7_HELRO</name>
<dbReference type="EMBL" id="KB096325">
    <property type="protein sequence ID" value="ESO05563.1"/>
    <property type="molecule type" value="Genomic_DNA"/>
</dbReference>
<accession>T1F3X7</accession>
<dbReference type="EnsemblMetazoa" id="HelroT171204">
    <property type="protein sequence ID" value="HelroP171204"/>
    <property type="gene ID" value="HelroG171204"/>
</dbReference>
<keyword evidence="8" id="KW-1185">Reference proteome</keyword>
<evidence type="ECO:0000256" key="3">
    <source>
        <dbReference type="ARBA" id="ARBA00022989"/>
    </source>
</evidence>
<dbReference type="Gene3D" id="3.40.50.2300">
    <property type="match status" value="1"/>
</dbReference>
<proteinExistence type="predicted"/>
<dbReference type="InParanoid" id="T1F3X7"/>
<dbReference type="RefSeq" id="XP_009016196.1">
    <property type="nucleotide sequence ID" value="XM_009017948.1"/>
</dbReference>
<dbReference type="HOGENOM" id="CLU_036745_0_0_1"/>
<dbReference type="InterPro" id="IPR028082">
    <property type="entry name" value="Peripla_BP_I"/>
</dbReference>
<gene>
    <name evidence="7" type="primary">20203526</name>
    <name evidence="6" type="ORF">HELRODRAFT_171204</name>
</gene>
<reference evidence="8" key="1">
    <citation type="submission" date="2012-12" db="EMBL/GenBank/DDBJ databases">
        <authorList>
            <person name="Hellsten U."/>
            <person name="Grimwood J."/>
            <person name="Chapman J.A."/>
            <person name="Shapiro H."/>
            <person name="Aerts A."/>
            <person name="Otillar R.P."/>
            <person name="Terry A.Y."/>
            <person name="Boore J.L."/>
            <person name="Simakov O."/>
            <person name="Marletaz F."/>
            <person name="Cho S.-J."/>
            <person name="Edsinger-Gonzales E."/>
            <person name="Havlak P."/>
            <person name="Kuo D.-H."/>
            <person name="Larsson T."/>
            <person name="Lv J."/>
            <person name="Arendt D."/>
            <person name="Savage R."/>
            <person name="Osoegawa K."/>
            <person name="de Jong P."/>
            <person name="Lindberg D.R."/>
            <person name="Seaver E.C."/>
            <person name="Weisblat D.A."/>
            <person name="Putnam N.H."/>
            <person name="Grigoriev I.V."/>
            <person name="Rokhsar D.S."/>
        </authorList>
    </citation>
    <scope>NUCLEOTIDE SEQUENCE</scope>
</reference>
<evidence type="ECO:0000313" key="6">
    <source>
        <dbReference type="EMBL" id="ESO05563.1"/>
    </source>
</evidence>
<evidence type="ECO:0000256" key="4">
    <source>
        <dbReference type="ARBA" id="ARBA00023136"/>
    </source>
</evidence>
<dbReference type="Pfam" id="PF01094">
    <property type="entry name" value="ANF_receptor"/>
    <property type="match status" value="1"/>
</dbReference>
<reference evidence="6 8" key="2">
    <citation type="journal article" date="2013" name="Nature">
        <title>Insights into bilaterian evolution from three spiralian genomes.</title>
        <authorList>
            <person name="Simakov O."/>
            <person name="Marletaz F."/>
            <person name="Cho S.J."/>
            <person name="Edsinger-Gonzales E."/>
            <person name="Havlak P."/>
            <person name="Hellsten U."/>
            <person name="Kuo D.H."/>
            <person name="Larsson T."/>
            <person name="Lv J."/>
            <person name="Arendt D."/>
            <person name="Savage R."/>
            <person name="Osoegawa K."/>
            <person name="de Jong P."/>
            <person name="Grimwood J."/>
            <person name="Chapman J.A."/>
            <person name="Shapiro H."/>
            <person name="Aerts A."/>
            <person name="Otillar R.P."/>
            <person name="Terry A.Y."/>
            <person name="Boore J.L."/>
            <person name="Grigoriev I.V."/>
            <person name="Lindberg D.R."/>
            <person name="Seaver E.C."/>
            <person name="Weisblat D.A."/>
            <person name="Putnam N.H."/>
            <person name="Rokhsar D.S."/>
        </authorList>
    </citation>
    <scope>NUCLEOTIDE SEQUENCE</scope>
</reference>
<dbReference type="SUPFAM" id="SSF53822">
    <property type="entry name" value="Periplasmic binding protein-like I"/>
    <property type="match status" value="1"/>
</dbReference>
<dbReference type="OrthoDB" id="1890790at2759"/>
<dbReference type="PANTHER" id="PTHR44755:SF8">
    <property type="entry name" value="RECEPTOR LIGAND BINDING REGION DOMAIN-CONTAINING PROTEIN"/>
    <property type="match status" value="1"/>
</dbReference>
<dbReference type="CTD" id="20203526"/>
<dbReference type="GO" id="GO:0017046">
    <property type="term" value="F:peptide hormone binding"/>
    <property type="evidence" value="ECO:0000318"/>
    <property type="project" value="GO_Central"/>
</dbReference>
<dbReference type="EMBL" id="AMQM01003822">
    <property type="status" value="NOT_ANNOTATED_CDS"/>
    <property type="molecule type" value="Genomic_DNA"/>
</dbReference>
<dbReference type="GO" id="GO:0016020">
    <property type="term" value="C:membrane"/>
    <property type="evidence" value="ECO:0007669"/>
    <property type="project" value="UniProtKB-SubCell"/>
</dbReference>
<sequence length="425" mass="48173">MHLVFKSLSISNPITFLCLFNIHSALSSSLSSDNDNLIIGVTISRMNYDLVEKAMASGYDRALKRNIYRGNYSLILRVVNTCNGMIGLSEGMHLILKHAVHVIFGAFCSPNCVATAQVTNYWNISYFPLNCFDSSLDNSSVYKTTLRYFGSLSAFGSSFVEYFRRYQWNNVAIMSEIGTDFCTSGASAIQRHLKDNLLTIAEVVHVPSLFDSLDIMLFNKIRISARIIILCHSNYTALQRIMFQAQDLGMTNPSQYAWITFFNIYTIASASALPEFSFNVLLYPWLSARATPMDEYRKQAFLCLKIITYRNSTQIPDPRVDANNIRFTLAQSFGDIFYVYLTLRNLTIMSGKDPNDGFNILNTSRTAEIIDEDEKIRFNMDGDRLMSFYVWSLAANATTYRPYMEINPIDVNNYSVGSLNISMTG</sequence>
<evidence type="ECO:0000256" key="1">
    <source>
        <dbReference type="ARBA" id="ARBA00004370"/>
    </source>
</evidence>
<dbReference type="GO" id="GO:0038023">
    <property type="term" value="F:signaling receptor activity"/>
    <property type="evidence" value="ECO:0000318"/>
    <property type="project" value="GO_Central"/>
</dbReference>
<keyword evidence="4" id="KW-0472">Membrane</keyword>
<evidence type="ECO:0000313" key="7">
    <source>
        <dbReference type="EnsemblMetazoa" id="HelroP171204"/>
    </source>
</evidence>
<dbReference type="KEGG" id="hro:HELRODRAFT_171204"/>
<dbReference type="PANTHER" id="PTHR44755">
    <property type="entry name" value="NATRIURETIC PEPTIDE RECEPTOR 3-RELATED"/>
    <property type="match status" value="1"/>
</dbReference>
<organism evidence="7 8">
    <name type="scientific">Helobdella robusta</name>
    <name type="common">Californian leech</name>
    <dbReference type="NCBI Taxonomy" id="6412"/>
    <lineage>
        <taxon>Eukaryota</taxon>
        <taxon>Metazoa</taxon>
        <taxon>Spiralia</taxon>
        <taxon>Lophotrochozoa</taxon>
        <taxon>Annelida</taxon>
        <taxon>Clitellata</taxon>
        <taxon>Hirudinea</taxon>
        <taxon>Rhynchobdellida</taxon>
        <taxon>Glossiphoniidae</taxon>
        <taxon>Helobdella</taxon>
    </lineage>
</organism>
<dbReference type="InterPro" id="IPR001828">
    <property type="entry name" value="ANF_lig-bd_rcpt"/>
</dbReference>
<protein>
    <recommendedName>
        <fullName evidence="5">Receptor ligand binding region domain-containing protein</fullName>
    </recommendedName>
</protein>
<dbReference type="AlphaFoldDB" id="T1F3X7"/>
<dbReference type="InterPro" id="IPR052612">
    <property type="entry name" value="ANP_Clearance_Receptor"/>
</dbReference>
<reference evidence="7" key="3">
    <citation type="submission" date="2015-06" db="UniProtKB">
        <authorList>
            <consortium name="EnsemblMetazoa"/>
        </authorList>
    </citation>
    <scope>IDENTIFICATION</scope>
</reference>
<evidence type="ECO:0000313" key="8">
    <source>
        <dbReference type="Proteomes" id="UP000015101"/>
    </source>
</evidence>
<keyword evidence="2" id="KW-0812">Transmembrane</keyword>
<dbReference type="GO" id="GO:0007165">
    <property type="term" value="P:signal transduction"/>
    <property type="evidence" value="ECO:0000318"/>
    <property type="project" value="GO_Central"/>
</dbReference>
<evidence type="ECO:0000256" key="2">
    <source>
        <dbReference type="ARBA" id="ARBA00022692"/>
    </source>
</evidence>
<dbReference type="Proteomes" id="UP000015101">
    <property type="component" value="Unassembled WGS sequence"/>
</dbReference>
<keyword evidence="3" id="KW-1133">Transmembrane helix</keyword>
<feature type="domain" description="Receptor ligand binding region" evidence="5">
    <location>
        <begin position="71"/>
        <end position="394"/>
    </location>
</feature>
<dbReference type="GeneID" id="20203526"/>